<reference evidence="7 8" key="1">
    <citation type="submission" date="2023-04" db="EMBL/GenBank/DDBJ databases">
        <title>Spirochaete genome identified in red abalone sample constitutes a novel genus.</title>
        <authorList>
            <person name="Sharma S.P."/>
            <person name="Purcell C.M."/>
            <person name="Hyde J.R."/>
            <person name="Severin A.J."/>
        </authorList>
    </citation>
    <scope>NUCLEOTIDE SEQUENCE [LARGE SCALE GENOMIC DNA]</scope>
    <source>
        <strain evidence="7 8">SP-2023</strain>
    </source>
</reference>
<keyword evidence="4 7" id="KW-0378">Hydrolase</keyword>
<accession>A0ABY8MF82</accession>
<evidence type="ECO:0000313" key="8">
    <source>
        <dbReference type="Proteomes" id="UP001228690"/>
    </source>
</evidence>
<evidence type="ECO:0000313" key="7">
    <source>
        <dbReference type="EMBL" id="WGK68654.1"/>
    </source>
</evidence>
<dbReference type="EC" id="3.5.4.4" evidence="7"/>
<dbReference type="RefSeq" id="WP_326926840.1">
    <property type="nucleotide sequence ID" value="NZ_CP123443.1"/>
</dbReference>
<proteinExistence type="inferred from homology"/>
<dbReference type="InterPro" id="IPR006330">
    <property type="entry name" value="Ado/ade_deaminase"/>
</dbReference>
<dbReference type="EMBL" id="CP123443">
    <property type="protein sequence ID" value="WGK68654.1"/>
    <property type="molecule type" value="Genomic_DNA"/>
</dbReference>
<dbReference type="InterPro" id="IPR001365">
    <property type="entry name" value="A_deaminase_dom"/>
</dbReference>
<dbReference type="Pfam" id="PF00962">
    <property type="entry name" value="A_deaminase"/>
    <property type="match status" value="1"/>
</dbReference>
<dbReference type="Gene3D" id="3.20.20.140">
    <property type="entry name" value="Metal-dependent hydrolases"/>
    <property type="match status" value="1"/>
</dbReference>
<evidence type="ECO:0000256" key="5">
    <source>
        <dbReference type="ARBA" id="ARBA00022833"/>
    </source>
</evidence>
<name>A0ABY8MF82_9SPIO</name>
<evidence type="ECO:0000259" key="6">
    <source>
        <dbReference type="Pfam" id="PF00962"/>
    </source>
</evidence>
<dbReference type="GO" id="GO:0016787">
    <property type="term" value="F:hydrolase activity"/>
    <property type="evidence" value="ECO:0007669"/>
    <property type="project" value="UniProtKB-KW"/>
</dbReference>
<feature type="domain" description="Adenosine deaminase" evidence="6">
    <location>
        <begin position="13"/>
        <end position="336"/>
    </location>
</feature>
<evidence type="ECO:0000256" key="1">
    <source>
        <dbReference type="ARBA" id="ARBA00001947"/>
    </source>
</evidence>
<dbReference type="PANTHER" id="PTHR43114">
    <property type="entry name" value="ADENINE DEAMINASE"/>
    <property type="match status" value="1"/>
</dbReference>
<keyword evidence="3" id="KW-0479">Metal-binding</keyword>
<evidence type="ECO:0000256" key="4">
    <source>
        <dbReference type="ARBA" id="ARBA00022801"/>
    </source>
</evidence>
<gene>
    <name evidence="7" type="primary">add</name>
    <name evidence="7" type="ORF">P0082_09210</name>
</gene>
<comment type="similarity">
    <text evidence="2">Belongs to the metallo-dependent hydrolases superfamily. Adenosine and AMP deaminases family.</text>
</comment>
<evidence type="ECO:0000256" key="3">
    <source>
        <dbReference type="ARBA" id="ARBA00022723"/>
    </source>
</evidence>
<dbReference type="Proteomes" id="UP001228690">
    <property type="component" value="Chromosome"/>
</dbReference>
<organism evidence="7 8">
    <name type="scientific">Candidatus Haliotispira prima</name>
    <dbReference type="NCBI Taxonomy" id="3034016"/>
    <lineage>
        <taxon>Bacteria</taxon>
        <taxon>Pseudomonadati</taxon>
        <taxon>Spirochaetota</taxon>
        <taxon>Spirochaetia</taxon>
        <taxon>Spirochaetales</taxon>
        <taxon>Spirochaetaceae</taxon>
        <taxon>Candidatus Haliotispira</taxon>
    </lineage>
</organism>
<comment type="cofactor">
    <cofactor evidence="1">
        <name>Zn(2+)</name>
        <dbReference type="ChEBI" id="CHEBI:29105"/>
    </cofactor>
</comment>
<protein>
    <submittedName>
        <fullName evidence="7">Adenosine deaminase</fullName>
        <ecNumber evidence="7">3.5.4.4</ecNumber>
    </submittedName>
</protein>
<sequence length="344" mass="39193">MQKKLERFITEVPKAEVHLHLEGCIQLDTLWQLYQKNEVDIEGVSNKEDLAKLYQMENLDQFVHFFINVLQRCVCKAEDIPYYFIDLQNYMDRNNVRYAELFFSPTKLVQEGVSYSDIADRLQQGTEQLAAAGYTCQFLIDVSRSFGPENAMANLNNVLANPRKAIIGIGLGGSEQRGPAKDYREVFAKARENQLRCVAHAGEDAGPESIRDSIDILGVERIGHGTSAVKDPELRAEIKRRKIPLEISITSNTFTRSFVTEASQHPVRLFQDEGLLLTLNSDDPALFHSELRDEYQILIRDCGFKAAEVLQIMENNVMTSFMPEQDKQSFIDTIQDSARKHKII</sequence>
<dbReference type="NCBIfam" id="TIGR01430">
    <property type="entry name" value="aden_deam"/>
    <property type="match status" value="1"/>
</dbReference>
<keyword evidence="8" id="KW-1185">Reference proteome</keyword>
<dbReference type="PANTHER" id="PTHR43114:SF6">
    <property type="entry name" value="ADENINE DEAMINASE"/>
    <property type="match status" value="1"/>
</dbReference>
<evidence type="ECO:0000256" key="2">
    <source>
        <dbReference type="ARBA" id="ARBA00006676"/>
    </source>
</evidence>
<dbReference type="GO" id="GO:0005840">
    <property type="term" value="C:ribosome"/>
    <property type="evidence" value="ECO:0007669"/>
    <property type="project" value="UniProtKB-KW"/>
</dbReference>
<dbReference type="SUPFAM" id="SSF51556">
    <property type="entry name" value="Metallo-dependent hydrolases"/>
    <property type="match status" value="1"/>
</dbReference>
<keyword evidence="7" id="KW-0689">Ribosomal protein</keyword>
<keyword evidence="5" id="KW-0862">Zinc</keyword>
<dbReference type="InterPro" id="IPR032466">
    <property type="entry name" value="Metal_Hydrolase"/>
</dbReference>
<keyword evidence="7" id="KW-0687">Ribonucleoprotein</keyword>